<reference evidence="2 3" key="1">
    <citation type="submission" date="2019-10" db="EMBL/GenBank/DDBJ databases">
        <title>Comparative genomics of sulfur disproportionating microorganisms.</title>
        <authorList>
            <person name="Ward L.M."/>
            <person name="Bertran E."/>
            <person name="Johnston D."/>
        </authorList>
    </citation>
    <scope>NUCLEOTIDE SEQUENCE [LARGE SCALE GENOMIC DNA]</scope>
    <source>
        <strain evidence="2 3">DSM 14055</strain>
    </source>
</reference>
<keyword evidence="1" id="KW-0812">Transmembrane</keyword>
<name>A0A6N7IUK7_9FIRM</name>
<dbReference type="PIRSF" id="PIRSF021383">
    <property type="entry name" value="YunB"/>
    <property type="match status" value="1"/>
</dbReference>
<proteinExistence type="predicted"/>
<evidence type="ECO:0000313" key="2">
    <source>
        <dbReference type="EMBL" id="MQL53774.1"/>
    </source>
</evidence>
<keyword evidence="1" id="KW-1133">Transmembrane helix</keyword>
<gene>
    <name evidence="2" type="primary">yunB</name>
    <name evidence="2" type="ORF">GFC01_16215</name>
</gene>
<keyword evidence="3" id="KW-1185">Reference proteome</keyword>
<accession>A0A6N7IUK7</accession>
<sequence length="219" mass="24229">MFRRRRPYGAFMVWTMIFFLLFGLFLLVDRSLRPTIFNIAQVQATQMATEAINRAVLQKVLDRNLQYQDFVQVHKDSQGHIVLMQANTVKINQFNADVTLAAQAALQELSRQRFGVPLGQVTGTQLLASYGPRIPVTIVPVGSVRVDVNDQFEQAGINQTRHRIYLDFSTEVRIVIPPGSATTLVATEVPLVESIIVGQVPGTFVNISGGLFGGESGAR</sequence>
<keyword evidence="1" id="KW-0472">Membrane</keyword>
<dbReference type="RefSeq" id="WP_341474056.1">
    <property type="nucleotide sequence ID" value="NZ_WHYR01000066.1"/>
</dbReference>
<feature type="transmembrane region" description="Helical" evidence="1">
    <location>
        <begin position="7"/>
        <end position="28"/>
    </location>
</feature>
<protein>
    <submittedName>
        <fullName evidence="2">Sporulation protein YunB</fullName>
    </submittedName>
</protein>
<dbReference type="AlphaFoldDB" id="A0A6N7IUK7"/>
<dbReference type="NCBIfam" id="TIGR02832">
    <property type="entry name" value="spo_yunB"/>
    <property type="match status" value="1"/>
</dbReference>
<evidence type="ECO:0000256" key="1">
    <source>
        <dbReference type="SAM" id="Phobius"/>
    </source>
</evidence>
<dbReference type="Pfam" id="PF09560">
    <property type="entry name" value="Spore_YunB"/>
    <property type="match status" value="1"/>
</dbReference>
<organism evidence="2 3">
    <name type="scientific">Desulfofundulus thermobenzoicus</name>
    <dbReference type="NCBI Taxonomy" id="29376"/>
    <lineage>
        <taxon>Bacteria</taxon>
        <taxon>Bacillati</taxon>
        <taxon>Bacillota</taxon>
        <taxon>Clostridia</taxon>
        <taxon>Eubacteriales</taxon>
        <taxon>Peptococcaceae</taxon>
        <taxon>Desulfofundulus</taxon>
    </lineage>
</organism>
<comment type="caution">
    <text evidence="2">The sequence shown here is derived from an EMBL/GenBank/DDBJ whole genome shotgun (WGS) entry which is preliminary data.</text>
</comment>
<dbReference type="EMBL" id="WHYR01000066">
    <property type="protein sequence ID" value="MQL53774.1"/>
    <property type="molecule type" value="Genomic_DNA"/>
</dbReference>
<evidence type="ECO:0000313" key="3">
    <source>
        <dbReference type="Proteomes" id="UP000441717"/>
    </source>
</evidence>
<dbReference type="InterPro" id="IPR014197">
    <property type="entry name" value="Sporulation_prot_YunB"/>
</dbReference>
<dbReference type="Proteomes" id="UP000441717">
    <property type="component" value="Unassembled WGS sequence"/>
</dbReference>